<evidence type="ECO:0000313" key="2">
    <source>
        <dbReference type="Proteomes" id="UP000179179"/>
    </source>
</evidence>
<accession>A0A1F8AHF6</accession>
<organism evidence="1 2">
    <name type="scientific">Aspergillus bombycis</name>
    <dbReference type="NCBI Taxonomy" id="109264"/>
    <lineage>
        <taxon>Eukaryota</taxon>
        <taxon>Fungi</taxon>
        <taxon>Dikarya</taxon>
        <taxon>Ascomycota</taxon>
        <taxon>Pezizomycotina</taxon>
        <taxon>Eurotiomycetes</taxon>
        <taxon>Eurotiomycetidae</taxon>
        <taxon>Eurotiales</taxon>
        <taxon>Aspergillaceae</taxon>
        <taxon>Aspergillus</taxon>
    </lineage>
</organism>
<proteinExistence type="predicted"/>
<dbReference type="InterPro" id="IPR011009">
    <property type="entry name" value="Kinase-like_dom_sf"/>
</dbReference>
<dbReference type="Proteomes" id="UP000179179">
    <property type="component" value="Unassembled WGS sequence"/>
</dbReference>
<dbReference type="AlphaFoldDB" id="A0A1F8AHF6"/>
<comment type="caution">
    <text evidence="1">The sequence shown here is derived from an EMBL/GenBank/DDBJ whole genome shotgun (WGS) entry which is preliminary data.</text>
</comment>
<evidence type="ECO:0000313" key="1">
    <source>
        <dbReference type="EMBL" id="OGM51151.1"/>
    </source>
</evidence>
<protein>
    <recommendedName>
        <fullName evidence="3">Protein kinase domain-containing protein</fullName>
    </recommendedName>
</protein>
<dbReference type="GeneID" id="34443500"/>
<dbReference type="OrthoDB" id="4267316at2759"/>
<dbReference type="RefSeq" id="XP_022394868.1">
    <property type="nucleotide sequence ID" value="XM_022527240.1"/>
</dbReference>
<reference evidence="1 2" key="1">
    <citation type="journal article" date="2016" name="Genome Biol. Evol.">
        <title>Draft genome sequence of an aflatoxigenic Aspergillus species, A. bombycis.</title>
        <authorList>
            <person name="Moore G.G."/>
            <person name="Mack B.M."/>
            <person name="Beltz S.B."/>
            <person name="Gilbert M.K."/>
        </authorList>
    </citation>
    <scope>NUCLEOTIDE SEQUENCE [LARGE SCALE GENOMIC DNA]</scope>
    <source>
        <strain evidence="2">NRRL 26010</strain>
    </source>
</reference>
<sequence>MLDADPAYYDASSRQRILRSAIDFESQVYENDILLIDFKRRNIILVDDAYANIDRKVVVIDFGGALFGRTRDDAAHFRNRLFLGTYISPLLRWESFPMEFERWVSWNWQDWVEETYGDTRESITPEMRNVFSKSL</sequence>
<dbReference type="EMBL" id="LYCR01000001">
    <property type="protein sequence ID" value="OGM51151.1"/>
    <property type="molecule type" value="Genomic_DNA"/>
</dbReference>
<dbReference type="SUPFAM" id="SSF56112">
    <property type="entry name" value="Protein kinase-like (PK-like)"/>
    <property type="match status" value="1"/>
</dbReference>
<gene>
    <name evidence="1" type="ORF">ABOM_000110</name>
</gene>
<keyword evidence="2" id="KW-1185">Reference proteome</keyword>
<name>A0A1F8AHF6_9EURO</name>
<evidence type="ECO:0008006" key="3">
    <source>
        <dbReference type="Google" id="ProtNLM"/>
    </source>
</evidence>